<dbReference type="PANTHER" id="PTHR23208">
    <property type="entry name" value="LYSOZYME PROTEIN"/>
    <property type="match status" value="1"/>
</dbReference>
<evidence type="ECO:0008006" key="5">
    <source>
        <dbReference type="Google" id="ProtNLM"/>
    </source>
</evidence>
<dbReference type="InterPro" id="IPR017853">
    <property type="entry name" value="GH"/>
</dbReference>
<sequence>FRYVVVLTVFIRNSEAILGFDTAQAIPPERFKCLQRHNYSFFIARVYRSLGSADPVGIQNIKNARIAGWTDIDAYIFPCLRSRCSPPEIQVKDALYHLKHEGVEVGTIWLDIEVFMWPDNVTYNRNFIDAMGNFLNETGIKWGIYTNNYHWRKIVGIEWNKWASKPLWWPSYNKHQVRIVISLEKALEATDAFQNFTGFVPFGGWKKPYMHQYAGLVNVTECGVTIDFD</sequence>
<dbReference type="PROSITE" id="PS51904">
    <property type="entry name" value="GLYCOSYL_HYDROL_F25_2"/>
    <property type="match status" value="1"/>
</dbReference>
<evidence type="ECO:0000313" key="3">
    <source>
        <dbReference type="EMBL" id="VDM74389.1"/>
    </source>
</evidence>
<dbReference type="InterPro" id="IPR051595">
    <property type="entry name" value="GH25_Enzymes"/>
</dbReference>
<proteinExistence type="inferred from homology"/>
<organism evidence="3 4">
    <name type="scientific">Strongylus vulgaris</name>
    <name type="common">Blood worm</name>
    <dbReference type="NCBI Taxonomy" id="40348"/>
    <lineage>
        <taxon>Eukaryota</taxon>
        <taxon>Metazoa</taxon>
        <taxon>Ecdysozoa</taxon>
        <taxon>Nematoda</taxon>
        <taxon>Chromadorea</taxon>
        <taxon>Rhabditida</taxon>
        <taxon>Rhabditina</taxon>
        <taxon>Rhabditomorpha</taxon>
        <taxon>Strongyloidea</taxon>
        <taxon>Strongylidae</taxon>
        <taxon>Strongylus</taxon>
    </lineage>
</organism>
<dbReference type="GO" id="GO:0016998">
    <property type="term" value="P:cell wall macromolecule catabolic process"/>
    <property type="evidence" value="ECO:0007669"/>
    <property type="project" value="InterPro"/>
</dbReference>
<keyword evidence="2" id="KW-0732">Signal</keyword>
<dbReference type="PANTHER" id="PTHR23208:SF36">
    <property type="entry name" value="LYSOZYME-RELATED"/>
    <property type="match status" value="1"/>
</dbReference>
<protein>
    <recommendedName>
        <fullName evidence="5">GH18 domain-containing protein</fullName>
    </recommendedName>
</protein>
<name>A0A3P7J3T2_STRVU</name>
<dbReference type="GO" id="GO:0007165">
    <property type="term" value="P:signal transduction"/>
    <property type="evidence" value="ECO:0007669"/>
    <property type="project" value="TreeGrafter"/>
</dbReference>
<dbReference type="GO" id="GO:0009253">
    <property type="term" value="P:peptidoglycan catabolic process"/>
    <property type="evidence" value="ECO:0007669"/>
    <property type="project" value="InterPro"/>
</dbReference>
<dbReference type="OrthoDB" id="2251794at2759"/>
<dbReference type="EMBL" id="UYYB01094462">
    <property type="protein sequence ID" value="VDM74389.1"/>
    <property type="molecule type" value="Genomic_DNA"/>
</dbReference>
<accession>A0A3P7J3T2</accession>
<dbReference type="Gene3D" id="3.20.20.80">
    <property type="entry name" value="Glycosidases"/>
    <property type="match status" value="1"/>
</dbReference>
<feature type="non-terminal residue" evidence="3">
    <location>
        <position position="1"/>
    </location>
</feature>
<evidence type="ECO:0000256" key="2">
    <source>
        <dbReference type="ARBA" id="ARBA00022729"/>
    </source>
</evidence>
<gene>
    <name evidence="3" type="ORF">SVUK_LOCUS9387</name>
</gene>
<dbReference type="Proteomes" id="UP000270094">
    <property type="component" value="Unassembled WGS sequence"/>
</dbReference>
<dbReference type="SUPFAM" id="SSF51445">
    <property type="entry name" value="(Trans)glycosidases"/>
    <property type="match status" value="1"/>
</dbReference>
<dbReference type="GO" id="GO:0045087">
    <property type="term" value="P:innate immune response"/>
    <property type="evidence" value="ECO:0007669"/>
    <property type="project" value="TreeGrafter"/>
</dbReference>
<evidence type="ECO:0000256" key="1">
    <source>
        <dbReference type="ARBA" id="ARBA00010646"/>
    </source>
</evidence>
<comment type="similarity">
    <text evidence="1">Belongs to the glycosyl hydrolase 25 family.</text>
</comment>
<dbReference type="InterPro" id="IPR002053">
    <property type="entry name" value="Glyco_hydro_25"/>
</dbReference>
<dbReference type="AlphaFoldDB" id="A0A3P7J3T2"/>
<keyword evidence="4" id="KW-1185">Reference proteome</keyword>
<reference evidence="3 4" key="1">
    <citation type="submission" date="2018-11" db="EMBL/GenBank/DDBJ databases">
        <authorList>
            <consortium name="Pathogen Informatics"/>
        </authorList>
    </citation>
    <scope>NUCLEOTIDE SEQUENCE [LARGE SCALE GENOMIC DNA]</scope>
</reference>
<dbReference type="GO" id="GO:0003796">
    <property type="term" value="F:lysozyme activity"/>
    <property type="evidence" value="ECO:0007669"/>
    <property type="project" value="InterPro"/>
</dbReference>
<evidence type="ECO:0000313" key="4">
    <source>
        <dbReference type="Proteomes" id="UP000270094"/>
    </source>
</evidence>
<feature type="non-terminal residue" evidence="3">
    <location>
        <position position="229"/>
    </location>
</feature>